<organism evidence="1 2">
    <name type="scientific">Lactiplantibacillus daowaiensis</name>
    <dbReference type="NCBI Taxonomy" id="2559918"/>
    <lineage>
        <taxon>Bacteria</taxon>
        <taxon>Bacillati</taxon>
        <taxon>Bacillota</taxon>
        <taxon>Bacilli</taxon>
        <taxon>Lactobacillales</taxon>
        <taxon>Lactobacillaceae</taxon>
        <taxon>Lactiplantibacillus</taxon>
    </lineage>
</organism>
<evidence type="ECO:0000313" key="2">
    <source>
        <dbReference type="Proteomes" id="UP001596282"/>
    </source>
</evidence>
<comment type="caution">
    <text evidence="1">The sequence shown here is derived from an EMBL/GenBank/DDBJ whole genome shotgun (WGS) entry which is preliminary data.</text>
</comment>
<reference evidence="2" key="1">
    <citation type="journal article" date="2019" name="Int. J. Syst. Evol. Microbiol.">
        <title>The Global Catalogue of Microorganisms (GCM) 10K type strain sequencing project: providing services to taxonomists for standard genome sequencing and annotation.</title>
        <authorList>
            <consortium name="The Broad Institute Genomics Platform"/>
            <consortium name="The Broad Institute Genome Sequencing Center for Infectious Disease"/>
            <person name="Wu L."/>
            <person name="Ma J."/>
        </authorList>
    </citation>
    <scope>NUCLEOTIDE SEQUENCE [LARGE SCALE GENOMIC DNA]</scope>
    <source>
        <strain evidence="2">CCM 8933</strain>
    </source>
</reference>
<dbReference type="EMBL" id="JBHSSC010000004">
    <property type="protein sequence ID" value="MFC6179694.1"/>
    <property type="molecule type" value="Genomic_DNA"/>
</dbReference>
<accession>A0ABW1RW79</accession>
<name>A0ABW1RW79_9LACO</name>
<gene>
    <name evidence="1" type="ORF">ACFP5Y_00290</name>
</gene>
<dbReference type="Proteomes" id="UP001596282">
    <property type="component" value="Unassembled WGS sequence"/>
</dbReference>
<protein>
    <submittedName>
        <fullName evidence="1">Uncharacterized protein</fullName>
    </submittedName>
</protein>
<evidence type="ECO:0000313" key="1">
    <source>
        <dbReference type="EMBL" id="MFC6179694.1"/>
    </source>
</evidence>
<keyword evidence="2" id="KW-1185">Reference proteome</keyword>
<proteinExistence type="predicted"/>
<dbReference type="RefSeq" id="WP_137628254.1">
    <property type="nucleotide sequence ID" value="NZ_BJDJ01000007.1"/>
</dbReference>
<sequence>MDNATLKAYLADNSQVVAIFMTKATDFLNRQNQDRLPARRYNDAEINRQAEKMLDAVIDNLHDKIAPHTRDQSTAAWAQFLGTNDVLDDLELSMSELSFESEDGE</sequence>